<dbReference type="EMBL" id="JAVRAD010000020">
    <property type="protein sequence ID" value="MDX8332569.1"/>
    <property type="molecule type" value="Genomic_DNA"/>
</dbReference>
<reference evidence="2 4" key="1">
    <citation type="journal article" date="2023" name="Phytobiomes J">
        <title>Deciphering the key players within the bacterial microbiota associated with aerial crown gall tumors on rhododendron: Insights into the gallobiome.</title>
        <authorList>
            <person name="Kuzmanovic N."/>
            <person name="Nesme J."/>
            <person name="Wolf J."/>
            <person name="Neumann-Schaal M."/>
            <person name="Petersen J."/>
            <person name="Fernandez-Gnecco G."/>
            <person name="Sproeer C."/>
            <person name="Bunk B."/>
            <person name="Overmann J."/>
            <person name="Sorensen S.J."/>
            <person name="Idczak E."/>
            <person name="Smalla K."/>
        </authorList>
    </citation>
    <scope>NUCLEOTIDE SEQUENCE</scope>
    <source>
        <strain evidence="2">Rho-11.1</strain>
        <strain evidence="3">Rho-14.1</strain>
        <strain evidence="4">rho-14.1</strain>
    </source>
</reference>
<dbReference type="Proteomes" id="UP001277561">
    <property type="component" value="Unassembled WGS sequence"/>
</dbReference>
<accession>A0AAW9FL06</accession>
<feature type="compositionally biased region" description="Basic and acidic residues" evidence="1">
    <location>
        <begin position="21"/>
        <end position="41"/>
    </location>
</feature>
<keyword evidence="4" id="KW-1185">Reference proteome</keyword>
<organism evidence="2">
    <name type="scientific">Agrobacterium rosae</name>
    <dbReference type="NCBI Taxonomy" id="1972867"/>
    <lineage>
        <taxon>Bacteria</taxon>
        <taxon>Pseudomonadati</taxon>
        <taxon>Pseudomonadota</taxon>
        <taxon>Alphaproteobacteria</taxon>
        <taxon>Hyphomicrobiales</taxon>
        <taxon>Rhizobiaceae</taxon>
        <taxon>Rhizobium/Agrobacterium group</taxon>
        <taxon>Agrobacterium</taxon>
    </lineage>
</organism>
<protein>
    <submittedName>
        <fullName evidence="2">Uncharacterized protein</fullName>
    </submittedName>
</protein>
<comment type="caution">
    <text evidence="2">The sequence shown here is derived from an EMBL/GenBank/DDBJ whole genome shotgun (WGS) entry which is preliminary data.</text>
</comment>
<dbReference type="AlphaFoldDB" id="A0AAW9FL06"/>
<feature type="region of interest" description="Disordered" evidence="1">
    <location>
        <begin position="1"/>
        <end position="84"/>
    </location>
</feature>
<dbReference type="EMBL" id="JAVRAF010000013">
    <property type="protein sequence ID" value="MDX8305108.1"/>
    <property type="molecule type" value="Genomic_DNA"/>
</dbReference>
<evidence type="ECO:0000313" key="2">
    <source>
        <dbReference type="EMBL" id="MDX8305108.1"/>
    </source>
</evidence>
<name>A0AAW9FL06_9HYPH</name>
<proteinExistence type="predicted"/>
<evidence type="ECO:0000256" key="1">
    <source>
        <dbReference type="SAM" id="MobiDB-lite"/>
    </source>
</evidence>
<evidence type="ECO:0000313" key="3">
    <source>
        <dbReference type="EMBL" id="MDX8332569.1"/>
    </source>
</evidence>
<feature type="compositionally biased region" description="Basic and acidic residues" evidence="1">
    <location>
        <begin position="72"/>
        <end position="84"/>
    </location>
</feature>
<evidence type="ECO:0000313" key="4">
    <source>
        <dbReference type="Proteomes" id="UP001277561"/>
    </source>
</evidence>
<gene>
    <name evidence="2" type="ORF">RMR22_22930</name>
    <name evidence="3" type="ORF">RMS29_25515</name>
</gene>
<sequence length="84" mass="9279">MRQCEADDVVSASENATVASGKREAEEHSSYEKNRKVRCESDDQVGYDLDHREPQQQIAPIEPAREDGDENASEKGDDSVAVKA</sequence>